<evidence type="ECO:0000313" key="2">
    <source>
        <dbReference type="Proteomes" id="UP000821845"/>
    </source>
</evidence>
<evidence type="ECO:0000313" key="1">
    <source>
        <dbReference type="EMBL" id="KAH6948824.1"/>
    </source>
</evidence>
<comment type="caution">
    <text evidence="1">The sequence shown here is derived from an EMBL/GenBank/DDBJ whole genome shotgun (WGS) entry which is preliminary data.</text>
</comment>
<accession>A0ACB7TRM1</accession>
<dbReference type="Proteomes" id="UP000821845">
    <property type="component" value="Chromosome 1"/>
</dbReference>
<sequence>MDAGRLKRAHSLQEWDKSAAKRRRITPSSRTHPADSMISHESYPSPYGGLPDVNIYEEMQPLEHHQQHCLQWKAPVCRLPEATVGTVAQLVSVERHDSPVPMDHPPLVNRQMDRICQPLM</sequence>
<gene>
    <name evidence="1" type="ORF">HPB50_026560</name>
</gene>
<protein>
    <submittedName>
        <fullName evidence="1">Uncharacterized protein</fullName>
    </submittedName>
</protein>
<reference evidence="1" key="1">
    <citation type="submission" date="2020-05" db="EMBL/GenBank/DDBJ databases">
        <title>Large-scale comparative analyses of tick genomes elucidate their genetic diversity and vector capacities.</title>
        <authorList>
            <person name="Jia N."/>
            <person name="Wang J."/>
            <person name="Shi W."/>
            <person name="Du L."/>
            <person name="Sun Y."/>
            <person name="Zhan W."/>
            <person name="Jiang J."/>
            <person name="Wang Q."/>
            <person name="Zhang B."/>
            <person name="Ji P."/>
            <person name="Sakyi L.B."/>
            <person name="Cui X."/>
            <person name="Yuan T."/>
            <person name="Jiang B."/>
            <person name="Yang W."/>
            <person name="Lam T.T.-Y."/>
            <person name="Chang Q."/>
            <person name="Ding S."/>
            <person name="Wang X."/>
            <person name="Zhu J."/>
            <person name="Ruan X."/>
            <person name="Zhao L."/>
            <person name="Wei J."/>
            <person name="Que T."/>
            <person name="Du C."/>
            <person name="Cheng J."/>
            <person name="Dai P."/>
            <person name="Han X."/>
            <person name="Huang E."/>
            <person name="Gao Y."/>
            <person name="Liu J."/>
            <person name="Shao H."/>
            <person name="Ye R."/>
            <person name="Li L."/>
            <person name="Wei W."/>
            <person name="Wang X."/>
            <person name="Wang C."/>
            <person name="Yang T."/>
            <person name="Huo Q."/>
            <person name="Li W."/>
            <person name="Guo W."/>
            <person name="Chen H."/>
            <person name="Zhou L."/>
            <person name="Ni X."/>
            <person name="Tian J."/>
            <person name="Zhou Y."/>
            <person name="Sheng Y."/>
            <person name="Liu T."/>
            <person name="Pan Y."/>
            <person name="Xia L."/>
            <person name="Li J."/>
            <person name="Zhao F."/>
            <person name="Cao W."/>
        </authorList>
    </citation>
    <scope>NUCLEOTIDE SEQUENCE</scope>
    <source>
        <strain evidence="1">Hyas-2018</strain>
    </source>
</reference>
<keyword evidence="2" id="KW-1185">Reference proteome</keyword>
<name>A0ACB7TRM1_HYAAI</name>
<proteinExistence type="predicted"/>
<dbReference type="EMBL" id="CM023481">
    <property type="protein sequence ID" value="KAH6948824.1"/>
    <property type="molecule type" value="Genomic_DNA"/>
</dbReference>
<organism evidence="1 2">
    <name type="scientific">Hyalomma asiaticum</name>
    <name type="common">Tick</name>
    <dbReference type="NCBI Taxonomy" id="266040"/>
    <lineage>
        <taxon>Eukaryota</taxon>
        <taxon>Metazoa</taxon>
        <taxon>Ecdysozoa</taxon>
        <taxon>Arthropoda</taxon>
        <taxon>Chelicerata</taxon>
        <taxon>Arachnida</taxon>
        <taxon>Acari</taxon>
        <taxon>Parasitiformes</taxon>
        <taxon>Ixodida</taxon>
        <taxon>Ixodoidea</taxon>
        <taxon>Ixodidae</taxon>
        <taxon>Hyalomminae</taxon>
        <taxon>Hyalomma</taxon>
    </lineage>
</organism>